<protein>
    <submittedName>
        <fullName evidence="2">Uncharacterized protein</fullName>
    </submittedName>
</protein>
<keyword evidence="3" id="KW-1185">Reference proteome</keyword>
<feature type="region of interest" description="Disordered" evidence="1">
    <location>
        <begin position="43"/>
        <end position="67"/>
    </location>
</feature>
<gene>
    <name evidence="2" type="ORF">OXX778_LOCUS22520</name>
</gene>
<evidence type="ECO:0000313" key="2">
    <source>
        <dbReference type="EMBL" id="CAF1132079.1"/>
    </source>
</evidence>
<feature type="non-terminal residue" evidence="2">
    <location>
        <position position="1"/>
    </location>
</feature>
<dbReference type="Proteomes" id="UP000663879">
    <property type="component" value="Unassembled WGS sequence"/>
</dbReference>
<name>A0A814REY7_9BILA</name>
<accession>A0A814REY7</accession>
<comment type="caution">
    <text evidence="2">The sequence shown here is derived from an EMBL/GenBank/DDBJ whole genome shotgun (WGS) entry which is preliminary data.</text>
</comment>
<proteinExistence type="predicted"/>
<evidence type="ECO:0000256" key="1">
    <source>
        <dbReference type="SAM" id="MobiDB-lite"/>
    </source>
</evidence>
<organism evidence="2 3">
    <name type="scientific">Brachionus calyciflorus</name>
    <dbReference type="NCBI Taxonomy" id="104777"/>
    <lineage>
        <taxon>Eukaryota</taxon>
        <taxon>Metazoa</taxon>
        <taxon>Spiralia</taxon>
        <taxon>Gnathifera</taxon>
        <taxon>Rotifera</taxon>
        <taxon>Eurotatoria</taxon>
        <taxon>Monogononta</taxon>
        <taxon>Pseudotrocha</taxon>
        <taxon>Ploima</taxon>
        <taxon>Brachionidae</taxon>
        <taxon>Brachionus</taxon>
    </lineage>
</organism>
<dbReference type="AlphaFoldDB" id="A0A814REY7"/>
<evidence type="ECO:0000313" key="3">
    <source>
        <dbReference type="Proteomes" id="UP000663879"/>
    </source>
</evidence>
<sequence>MPAKKMCHIRDPLYTLIIEDLVNEVNGDPDADADFTICEDDDCSEPVESEKNVDSDSGSTFGSLNGDGDKLAEFEEYEIIEGMSRVEIVDPKSKADYYLLKSQE</sequence>
<reference evidence="2" key="1">
    <citation type="submission" date="2021-02" db="EMBL/GenBank/DDBJ databases">
        <authorList>
            <person name="Nowell W R."/>
        </authorList>
    </citation>
    <scope>NUCLEOTIDE SEQUENCE</scope>
    <source>
        <strain evidence="2">Ploen Becks lab</strain>
    </source>
</reference>
<dbReference type="EMBL" id="CAJNOC010009709">
    <property type="protein sequence ID" value="CAF1132079.1"/>
    <property type="molecule type" value="Genomic_DNA"/>
</dbReference>